<feature type="region of interest" description="Disordered" evidence="1">
    <location>
        <begin position="15"/>
        <end position="36"/>
    </location>
</feature>
<reference evidence="2 3" key="1">
    <citation type="submission" date="2016-02" db="EMBL/GenBank/DDBJ databases">
        <title>Genome analysis of coral dinoflagellate symbionts highlights evolutionary adaptations to a symbiotic lifestyle.</title>
        <authorList>
            <person name="Aranda M."/>
            <person name="Li Y."/>
            <person name="Liew Y.J."/>
            <person name="Baumgarten S."/>
            <person name="Simakov O."/>
            <person name="Wilson M."/>
            <person name="Piel J."/>
            <person name="Ashoor H."/>
            <person name="Bougouffa S."/>
            <person name="Bajic V.B."/>
            <person name="Ryu T."/>
            <person name="Ravasi T."/>
            <person name="Bayer T."/>
            <person name="Micklem G."/>
            <person name="Kim H."/>
            <person name="Bhak J."/>
            <person name="Lajeunesse T.C."/>
            <person name="Voolstra C.R."/>
        </authorList>
    </citation>
    <scope>NUCLEOTIDE SEQUENCE [LARGE SCALE GENOMIC DNA]</scope>
    <source>
        <strain evidence="2 3">CCMP2467</strain>
    </source>
</reference>
<keyword evidence="3" id="KW-1185">Reference proteome</keyword>
<dbReference type="AlphaFoldDB" id="A0A1Q9CVJ0"/>
<name>A0A1Q9CVJ0_SYMMI</name>
<dbReference type="Proteomes" id="UP000186817">
    <property type="component" value="Unassembled WGS sequence"/>
</dbReference>
<feature type="compositionally biased region" description="Basic and acidic residues" evidence="1">
    <location>
        <begin position="24"/>
        <end position="36"/>
    </location>
</feature>
<organism evidence="2 3">
    <name type="scientific">Symbiodinium microadriaticum</name>
    <name type="common">Dinoflagellate</name>
    <name type="synonym">Zooxanthella microadriatica</name>
    <dbReference type="NCBI Taxonomy" id="2951"/>
    <lineage>
        <taxon>Eukaryota</taxon>
        <taxon>Sar</taxon>
        <taxon>Alveolata</taxon>
        <taxon>Dinophyceae</taxon>
        <taxon>Suessiales</taxon>
        <taxon>Symbiodiniaceae</taxon>
        <taxon>Symbiodinium</taxon>
    </lineage>
</organism>
<dbReference type="OrthoDB" id="9332038at2759"/>
<evidence type="ECO:0000313" key="3">
    <source>
        <dbReference type="Proteomes" id="UP000186817"/>
    </source>
</evidence>
<evidence type="ECO:0000256" key="1">
    <source>
        <dbReference type="SAM" id="MobiDB-lite"/>
    </source>
</evidence>
<accession>A0A1Q9CVJ0</accession>
<protein>
    <submittedName>
        <fullName evidence="2">Uncharacterized protein</fullName>
    </submittedName>
</protein>
<sequence>MPWRLHVVLVTDASSKGSAGQSRPRRDVLHPSSVKKRETGPLYPTVWIESKIPKDKKLVHAVRFAVPGDGVAAYFYWRSYFSSTDLLRVGGLLFGDPVLIADGAGGVLQLPGPHRTLLWKSRITSLRWSIPGERFSTCSVAAGCEDTPVFHKRVLLGVIPVGGNEFSDSNVVSSSFREKLPLLEKSLDGLLVEIPSTTRTFQHAFEGMEVLLCGENCVQGLFNVPGHVPRLLVQDPSIDMRAYCPPVILSQES</sequence>
<dbReference type="EMBL" id="LSRX01000891">
    <property type="protein sequence ID" value="OLP86941.1"/>
    <property type="molecule type" value="Genomic_DNA"/>
</dbReference>
<evidence type="ECO:0000313" key="2">
    <source>
        <dbReference type="EMBL" id="OLP86941.1"/>
    </source>
</evidence>
<comment type="caution">
    <text evidence="2">The sequence shown here is derived from an EMBL/GenBank/DDBJ whole genome shotgun (WGS) entry which is preliminary data.</text>
</comment>
<gene>
    <name evidence="2" type="ORF">AK812_SmicGene31894</name>
</gene>
<proteinExistence type="predicted"/>